<dbReference type="Proteomes" id="UP000050783">
    <property type="component" value="Unassembled WGS sequence"/>
</dbReference>
<gene>
    <name evidence="1" type="ORF">RUA4292_01758</name>
</gene>
<organism evidence="1 2">
    <name type="scientific">Ruegeria atlantica</name>
    <dbReference type="NCBI Taxonomy" id="81569"/>
    <lineage>
        <taxon>Bacteria</taxon>
        <taxon>Pseudomonadati</taxon>
        <taxon>Pseudomonadota</taxon>
        <taxon>Alphaproteobacteria</taxon>
        <taxon>Rhodobacterales</taxon>
        <taxon>Roseobacteraceae</taxon>
        <taxon>Ruegeria</taxon>
    </lineage>
</organism>
<reference evidence="1 2" key="1">
    <citation type="submission" date="2015-09" db="EMBL/GenBank/DDBJ databases">
        <authorList>
            <consortium name="Swine Surveillance"/>
        </authorList>
    </citation>
    <scope>NUCLEOTIDE SEQUENCE [LARGE SCALE GENOMIC DNA]</scope>
    <source>
        <strain evidence="1 2">CECT 4292</strain>
    </source>
</reference>
<protein>
    <submittedName>
        <fullName evidence="1">Uncharacterized protein</fullName>
    </submittedName>
</protein>
<dbReference type="AlphaFoldDB" id="A0A0P1F0L9"/>
<name>A0A0P1F0L9_9RHOB</name>
<proteinExistence type="predicted"/>
<dbReference type="EMBL" id="CYPU01000025">
    <property type="protein sequence ID" value="CUH47587.1"/>
    <property type="molecule type" value="Genomic_DNA"/>
</dbReference>
<accession>A0A0P1F0L9</accession>
<evidence type="ECO:0000313" key="2">
    <source>
        <dbReference type="Proteomes" id="UP000050783"/>
    </source>
</evidence>
<sequence>MGRLNLKWQRLLTGNETREFTMTDTIQAQNPTPILITLAAATLTAV</sequence>
<evidence type="ECO:0000313" key="1">
    <source>
        <dbReference type="EMBL" id="CUH47587.1"/>
    </source>
</evidence>